<feature type="transmembrane region" description="Helical" evidence="1">
    <location>
        <begin position="82"/>
        <end position="107"/>
    </location>
</feature>
<evidence type="ECO:0000313" key="3">
    <source>
        <dbReference type="Proteomes" id="UP000318431"/>
    </source>
</evidence>
<keyword evidence="1" id="KW-0472">Membrane</keyword>
<sequence length="109" mass="11434">MSVPGAPARKPNIAAAVSVAIAAITYFVASLAWTGTFSHGRCGDFGMQCIGLSFILLGSGCVAGFISALFGFRHAGAWRRVIVWIGVLANGIPLLLVLYGLAMVLLMRH</sequence>
<accession>A0A562RMD3</accession>
<evidence type="ECO:0000256" key="1">
    <source>
        <dbReference type="SAM" id="Phobius"/>
    </source>
</evidence>
<feature type="transmembrane region" description="Helical" evidence="1">
    <location>
        <begin position="12"/>
        <end position="33"/>
    </location>
</feature>
<organism evidence="2 3">
    <name type="scientific">Pseudoduganella lurida</name>
    <dbReference type="NCBI Taxonomy" id="1036180"/>
    <lineage>
        <taxon>Bacteria</taxon>
        <taxon>Pseudomonadati</taxon>
        <taxon>Pseudomonadota</taxon>
        <taxon>Betaproteobacteria</taxon>
        <taxon>Burkholderiales</taxon>
        <taxon>Oxalobacteraceae</taxon>
        <taxon>Telluria group</taxon>
        <taxon>Pseudoduganella</taxon>
    </lineage>
</organism>
<dbReference type="AlphaFoldDB" id="A0A562RMD3"/>
<gene>
    <name evidence="2" type="ORF">IP91_01283</name>
</gene>
<comment type="caution">
    <text evidence="2">The sequence shown here is derived from an EMBL/GenBank/DDBJ whole genome shotgun (WGS) entry which is preliminary data.</text>
</comment>
<evidence type="ECO:0000313" key="2">
    <source>
        <dbReference type="EMBL" id="TWI70201.1"/>
    </source>
</evidence>
<feature type="transmembrane region" description="Helical" evidence="1">
    <location>
        <begin position="45"/>
        <end position="70"/>
    </location>
</feature>
<keyword evidence="1" id="KW-0812">Transmembrane</keyword>
<protein>
    <submittedName>
        <fullName evidence="2">Uncharacterized protein</fullName>
    </submittedName>
</protein>
<dbReference type="Proteomes" id="UP000318431">
    <property type="component" value="Unassembled WGS sequence"/>
</dbReference>
<reference evidence="2 3" key="1">
    <citation type="journal article" date="2015" name="Stand. Genomic Sci.">
        <title>Genomic Encyclopedia of Bacterial and Archaeal Type Strains, Phase III: the genomes of soil and plant-associated and newly described type strains.</title>
        <authorList>
            <person name="Whitman W.B."/>
            <person name="Woyke T."/>
            <person name="Klenk H.P."/>
            <person name="Zhou Y."/>
            <person name="Lilburn T.G."/>
            <person name="Beck B.J."/>
            <person name="De Vos P."/>
            <person name="Vandamme P."/>
            <person name="Eisen J.A."/>
            <person name="Garrity G."/>
            <person name="Hugenholtz P."/>
            <person name="Kyrpides N.C."/>
        </authorList>
    </citation>
    <scope>NUCLEOTIDE SEQUENCE [LARGE SCALE GENOMIC DNA]</scope>
    <source>
        <strain evidence="2 3">CGMCC 1.10822</strain>
    </source>
</reference>
<proteinExistence type="predicted"/>
<dbReference type="EMBL" id="VLLB01000001">
    <property type="protein sequence ID" value="TWI70201.1"/>
    <property type="molecule type" value="Genomic_DNA"/>
</dbReference>
<keyword evidence="3" id="KW-1185">Reference proteome</keyword>
<name>A0A562RMD3_9BURK</name>
<keyword evidence="1" id="KW-1133">Transmembrane helix</keyword>